<dbReference type="OrthoDB" id="7464126at2759"/>
<dbReference type="SUPFAM" id="SSF48403">
    <property type="entry name" value="Ankyrin repeat"/>
    <property type="match status" value="2"/>
</dbReference>
<dbReference type="Pfam" id="PF12796">
    <property type="entry name" value="Ank_2"/>
    <property type="match status" value="5"/>
</dbReference>
<feature type="repeat" description="ANK" evidence="3">
    <location>
        <begin position="678"/>
        <end position="710"/>
    </location>
</feature>
<keyword evidence="4" id="KW-0175">Coiled coil</keyword>
<dbReference type="PANTHER" id="PTHR23206:SF7">
    <property type="entry name" value="PROTEIN KINASE DOMAIN-CONTAINING PROTEIN"/>
    <property type="match status" value="1"/>
</dbReference>
<evidence type="ECO:0000256" key="2">
    <source>
        <dbReference type="ARBA" id="ARBA00023043"/>
    </source>
</evidence>
<dbReference type="InterPro" id="IPR036770">
    <property type="entry name" value="Ankyrin_rpt-contain_sf"/>
</dbReference>
<feature type="repeat" description="ANK" evidence="3">
    <location>
        <begin position="1120"/>
        <end position="1152"/>
    </location>
</feature>
<feature type="repeat" description="ANK" evidence="3">
    <location>
        <begin position="874"/>
        <end position="906"/>
    </location>
</feature>
<organism evidence="6 7">
    <name type="scientific">Mycena venus</name>
    <dbReference type="NCBI Taxonomy" id="2733690"/>
    <lineage>
        <taxon>Eukaryota</taxon>
        <taxon>Fungi</taxon>
        <taxon>Dikarya</taxon>
        <taxon>Basidiomycota</taxon>
        <taxon>Agaricomycotina</taxon>
        <taxon>Agaricomycetes</taxon>
        <taxon>Agaricomycetidae</taxon>
        <taxon>Agaricales</taxon>
        <taxon>Marasmiineae</taxon>
        <taxon>Mycenaceae</taxon>
        <taxon>Mycena</taxon>
    </lineage>
</organism>
<dbReference type="InterPro" id="IPR002110">
    <property type="entry name" value="Ankyrin_rpt"/>
</dbReference>
<dbReference type="Proteomes" id="UP000620124">
    <property type="component" value="Unassembled WGS sequence"/>
</dbReference>
<dbReference type="SMART" id="SM00248">
    <property type="entry name" value="ANK"/>
    <property type="match status" value="14"/>
</dbReference>
<feature type="repeat" description="ANK" evidence="3">
    <location>
        <begin position="777"/>
        <end position="806"/>
    </location>
</feature>
<dbReference type="InterPro" id="IPR027417">
    <property type="entry name" value="P-loop_NTPase"/>
</dbReference>
<gene>
    <name evidence="6" type="ORF">MVEN_01774200</name>
</gene>
<keyword evidence="7" id="KW-1185">Reference proteome</keyword>
<dbReference type="PROSITE" id="PS50088">
    <property type="entry name" value="ANK_REPEAT"/>
    <property type="match status" value="10"/>
</dbReference>
<evidence type="ECO:0000259" key="5">
    <source>
        <dbReference type="Pfam" id="PF24883"/>
    </source>
</evidence>
<feature type="repeat" description="ANK" evidence="3">
    <location>
        <begin position="806"/>
        <end position="838"/>
    </location>
</feature>
<dbReference type="AlphaFoldDB" id="A0A8H6XN23"/>
<dbReference type="InterPro" id="IPR059179">
    <property type="entry name" value="MLKL-like_MCAfunc"/>
</dbReference>
<dbReference type="PROSITE" id="PS50297">
    <property type="entry name" value="ANK_REP_REGION"/>
    <property type="match status" value="9"/>
</dbReference>
<evidence type="ECO:0000256" key="4">
    <source>
        <dbReference type="SAM" id="Coils"/>
    </source>
</evidence>
<keyword evidence="1" id="KW-0677">Repeat</keyword>
<dbReference type="SUPFAM" id="SSF52540">
    <property type="entry name" value="P-loop containing nucleoside triphosphate hydrolases"/>
    <property type="match status" value="1"/>
</dbReference>
<dbReference type="Gene3D" id="1.25.40.20">
    <property type="entry name" value="Ankyrin repeat-containing domain"/>
    <property type="match status" value="6"/>
</dbReference>
<dbReference type="InterPro" id="IPR051631">
    <property type="entry name" value="Ankyrin-KH/SAM_domain"/>
</dbReference>
<keyword evidence="2 3" id="KW-0040">ANK repeat</keyword>
<dbReference type="CDD" id="cd21037">
    <property type="entry name" value="MLKL_NTD"/>
    <property type="match status" value="1"/>
</dbReference>
<dbReference type="Pfam" id="PF24883">
    <property type="entry name" value="NPHP3_N"/>
    <property type="match status" value="1"/>
</dbReference>
<accession>A0A8H6XN23</accession>
<name>A0A8H6XN23_9AGAR</name>
<evidence type="ECO:0000256" key="3">
    <source>
        <dbReference type="PROSITE-ProRule" id="PRU00023"/>
    </source>
</evidence>
<feature type="repeat" description="ANK" evidence="3">
    <location>
        <begin position="907"/>
        <end position="939"/>
    </location>
</feature>
<dbReference type="PANTHER" id="PTHR23206">
    <property type="entry name" value="MASK PROTEIN"/>
    <property type="match status" value="1"/>
</dbReference>
<dbReference type="PRINTS" id="PR01415">
    <property type="entry name" value="ANKYRIN"/>
</dbReference>
<comment type="caution">
    <text evidence="6">The sequence shown here is derived from an EMBL/GenBank/DDBJ whole genome shotgun (WGS) entry which is preliminary data.</text>
</comment>
<feature type="repeat" description="ANK" evidence="3">
    <location>
        <begin position="972"/>
        <end position="1004"/>
    </location>
</feature>
<evidence type="ECO:0000313" key="7">
    <source>
        <dbReference type="Proteomes" id="UP000620124"/>
    </source>
</evidence>
<feature type="coiled-coil region" evidence="4">
    <location>
        <begin position="98"/>
        <end position="147"/>
    </location>
</feature>
<feature type="repeat" description="ANK" evidence="3">
    <location>
        <begin position="939"/>
        <end position="971"/>
    </location>
</feature>
<dbReference type="InterPro" id="IPR056884">
    <property type="entry name" value="NPHP3-like_N"/>
</dbReference>
<feature type="repeat" description="ANK" evidence="3">
    <location>
        <begin position="1005"/>
        <end position="1037"/>
    </location>
</feature>
<dbReference type="Pfam" id="PF00023">
    <property type="entry name" value="Ank"/>
    <property type="match status" value="1"/>
</dbReference>
<feature type="domain" description="Nephrocystin 3-like N-terminal" evidence="5">
    <location>
        <begin position="194"/>
        <end position="353"/>
    </location>
</feature>
<protein>
    <submittedName>
        <fullName evidence="6">HET-domain-containing protein</fullName>
    </submittedName>
</protein>
<evidence type="ECO:0000256" key="1">
    <source>
        <dbReference type="ARBA" id="ARBA00022737"/>
    </source>
</evidence>
<feature type="repeat" description="ANK" evidence="3">
    <location>
        <begin position="839"/>
        <end position="871"/>
    </location>
</feature>
<sequence length="1176" mass="129791">MDPLLTGITIGGFIKDLVDLGRSIKDSIEKATLRETLYGLAKLAEGYEDAHPASELYRALESLQSHLEMIRLNCEKQAARQLTSKIPAVNGIESWWNRQKMEAEIKQLKEERKDCCDQFELLSTARIEIYTAEINQMATRIENKTERIAERCCRIDKRSSEDHILALEQKFKRWLEPPDMKTNQDETERLHLKGTGMWFLSGTLFETWKEKPGYLWVKGGSGTGKSVLSSIVIRNLFSERQGRTTAVAYFYFDFKDEMKQSIKIMLRTIVLQLSAQSSYPYAVLEPLYESSNGQTLPTDEDLWGVLGELLLEFHHTYLVLDALDECNETDLLVQFITRLHNWTKKSLHLLLTSQPRKIFENSKAFEDASLVVLDRGVTDEDIKQFVDTALYKLPHLARCAEEISAKVVTKSNGMFRLAACLLLELRDSFNAKLDEILSSASFPDGLFGVYSRLLKRIHPSAVVYVSMVLRWLSFSRRPITLLELEDALAFDFSCPEPIYGRTKRGEKADRVCKILEGMVTMSAHRGNANVTIVGLAHASVADYLQSEKFAQEYTQYDLRPDVSHRFLAQTCLSYLLHFDRHPVHQETRLDYPLGEYAALNWYCHLRHCDDPGLLFDSAMYLLQDGSEQYATFINLKRSICFFADRVPQLPLTLCAEWGYTEGVRFLLQSDADPNIKDNGFTALQKAAGNGHADIVGLLLEKGAEVTEATLRDVMLRSVSERGPTEIIQILLKKGSDDVTAWAIDALQSASEHGCTDIVRILVQAFGNEWVSKMGCGNALRAASRHGHTETVRVLLDNGAKVNNSGGKYTPLQVASRGGHVETVHLLLENGAEVNAPDGEYGSALQAAARWGHTDTVRLLLEHCAEVNAAGRVYGSACALQAAATGGHLELVRLLFEHGADVNAAGSEYGSPLLAASREDHAEIVRFLLDNGANANVVGEEGSALYRVSCKGRIEIVQMLLENGADVNTTGGEYGTPLQAASWYGHTETVRLLLGQGAEINAASKEHGTALQAASYNGRIDTVRVLLENGADINPTAGEYGTALQVGSCKGATKTRPLHGIYGKAPSADYTEIVHLFENGAEVNSAGGEYGDLLHAASRTGNLKSVCLLEDGANVNAVVGMHGTPLQAACEGGHPAIVRLLLENGANVYAAEGSFGSAMKATRFLAESYAYDRRDQS</sequence>
<dbReference type="Gene3D" id="3.40.50.300">
    <property type="entry name" value="P-loop containing nucleotide triphosphate hydrolases"/>
    <property type="match status" value="1"/>
</dbReference>
<proteinExistence type="predicted"/>
<dbReference type="EMBL" id="JACAZI010000016">
    <property type="protein sequence ID" value="KAF7343417.1"/>
    <property type="molecule type" value="Genomic_DNA"/>
</dbReference>
<reference evidence="6" key="1">
    <citation type="submission" date="2020-05" db="EMBL/GenBank/DDBJ databases">
        <title>Mycena genomes resolve the evolution of fungal bioluminescence.</title>
        <authorList>
            <person name="Tsai I.J."/>
        </authorList>
    </citation>
    <scope>NUCLEOTIDE SEQUENCE</scope>
    <source>
        <strain evidence="6">CCC161011</strain>
    </source>
</reference>
<evidence type="ECO:0000313" key="6">
    <source>
        <dbReference type="EMBL" id="KAF7343417.1"/>
    </source>
</evidence>